<dbReference type="SUPFAM" id="SSF52540">
    <property type="entry name" value="P-loop containing nucleoside triphosphate hydrolases"/>
    <property type="match status" value="1"/>
</dbReference>
<gene>
    <name evidence="3" type="ORF">SAMN05421837_113129</name>
</gene>
<organism evidence="3 4">
    <name type="scientific">Amycolatopsis pretoriensis</name>
    <dbReference type="NCBI Taxonomy" id="218821"/>
    <lineage>
        <taxon>Bacteria</taxon>
        <taxon>Bacillati</taxon>
        <taxon>Actinomycetota</taxon>
        <taxon>Actinomycetes</taxon>
        <taxon>Pseudonocardiales</taxon>
        <taxon>Pseudonocardiaceae</taxon>
        <taxon>Amycolatopsis</taxon>
    </lineage>
</organism>
<feature type="domain" description="APS kinase" evidence="2">
    <location>
        <begin position="6"/>
        <end position="146"/>
    </location>
</feature>
<reference evidence="4" key="1">
    <citation type="submission" date="2016-10" db="EMBL/GenBank/DDBJ databases">
        <authorList>
            <person name="Varghese N."/>
            <person name="Submissions S."/>
        </authorList>
    </citation>
    <scope>NUCLEOTIDE SEQUENCE [LARGE SCALE GENOMIC DNA]</scope>
    <source>
        <strain evidence="4">DSM 44654</strain>
    </source>
</reference>
<dbReference type="OrthoDB" id="9804504at2"/>
<dbReference type="GO" id="GO:0016301">
    <property type="term" value="F:kinase activity"/>
    <property type="evidence" value="ECO:0007669"/>
    <property type="project" value="UniProtKB-KW"/>
</dbReference>
<keyword evidence="1" id="KW-0808">Transferase</keyword>
<evidence type="ECO:0000259" key="2">
    <source>
        <dbReference type="Pfam" id="PF01583"/>
    </source>
</evidence>
<dbReference type="InterPro" id="IPR027417">
    <property type="entry name" value="P-loop_NTPase"/>
</dbReference>
<dbReference type="GO" id="GO:0019379">
    <property type="term" value="P:sulfate assimilation, phosphoadenylyl sulfate reduction by phosphoadenylyl-sulfate reductase (thioredoxin)"/>
    <property type="evidence" value="ECO:0007669"/>
    <property type="project" value="TreeGrafter"/>
</dbReference>
<keyword evidence="3" id="KW-0418">Kinase</keyword>
<evidence type="ECO:0000256" key="1">
    <source>
        <dbReference type="ARBA" id="ARBA00022679"/>
    </source>
</evidence>
<accession>A0A1H5RII0</accession>
<dbReference type="GO" id="GO:0004781">
    <property type="term" value="F:sulfate adenylyltransferase (ATP) activity"/>
    <property type="evidence" value="ECO:0007669"/>
    <property type="project" value="TreeGrafter"/>
</dbReference>
<dbReference type="Gene3D" id="3.40.50.300">
    <property type="entry name" value="P-loop containing nucleotide triphosphate hydrolases"/>
    <property type="match status" value="1"/>
</dbReference>
<dbReference type="Proteomes" id="UP000198878">
    <property type="component" value="Unassembled WGS sequence"/>
</dbReference>
<dbReference type="GO" id="GO:0005737">
    <property type="term" value="C:cytoplasm"/>
    <property type="evidence" value="ECO:0007669"/>
    <property type="project" value="TreeGrafter"/>
</dbReference>
<dbReference type="RefSeq" id="WP_143051112.1">
    <property type="nucleotide sequence ID" value="NZ_FNUJ01000013.1"/>
</dbReference>
<keyword evidence="4" id="KW-1185">Reference proteome</keyword>
<evidence type="ECO:0000313" key="4">
    <source>
        <dbReference type="Proteomes" id="UP000198878"/>
    </source>
</evidence>
<proteinExistence type="predicted"/>
<dbReference type="EMBL" id="FNUJ01000013">
    <property type="protein sequence ID" value="SEF37301.1"/>
    <property type="molecule type" value="Genomic_DNA"/>
</dbReference>
<sequence>MSGPGVVWLTGLSGAGKSTVAELLDARLRDDGIIPVRLDGDEIRAMLPFRPGYTRADRLRLARFYAQLAAGFAARGHLVICATISLFHEVHAWNRAHVPGYLEVWLRVPVPELRTRAGRAALYRSADEVVGAGIEPELPRWPDLVIDNRPPVTAEQAAELVHTAWRRRIGREAA</sequence>
<dbReference type="PANTHER" id="PTHR42700:SF1">
    <property type="entry name" value="SULFATE ADENYLYLTRANSFERASE"/>
    <property type="match status" value="1"/>
</dbReference>
<dbReference type="GO" id="GO:0010134">
    <property type="term" value="P:sulfate assimilation via adenylyl sulfate reduction"/>
    <property type="evidence" value="ECO:0007669"/>
    <property type="project" value="TreeGrafter"/>
</dbReference>
<evidence type="ECO:0000313" key="3">
    <source>
        <dbReference type="EMBL" id="SEF37301.1"/>
    </source>
</evidence>
<dbReference type="STRING" id="218821.SAMN05421837_113129"/>
<dbReference type="Pfam" id="PF01583">
    <property type="entry name" value="APS_kinase"/>
    <property type="match status" value="1"/>
</dbReference>
<dbReference type="InterPro" id="IPR050512">
    <property type="entry name" value="Sulf_AdTrans/APS_kinase"/>
</dbReference>
<name>A0A1H5RII0_9PSEU</name>
<protein>
    <submittedName>
        <fullName evidence="3">Adenylylsulfate kinase</fullName>
    </submittedName>
</protein>
<dbReference type="AlphaFoldDB" id="A0A1H5RII0"/>
<dbReference type="InterPro" id="IPR059117">
    <property type="entry name" value="APS_kinase_dom"/>
</dbReference>
<dbReference type="PANTHER" id="PTHR42700">
    <property type="entry name" value="SULFATE ADENYLYLTRANSFERASE"/>
    <property type="match status" value="1"/>
</dbReference>